<organism evidence="1">
    <name type="scientific">Chlamydomonas euryale</name>
    <dbReference type="NCBI Taxonomy" id="1486919"/>
    <lineage>
        <taxon>Eukaryota</taxon>
        <taxon>Viridiplantae</taxon>
        <taxon>Chlorophyta</taxon>
        <taxon>core chlorophytes</taxon>
        <taxon>Chlorophyceae</taxon>
        <taxon>CS clade</taxon>
        <taxon>Chlamydomonadales</taxon>
        <taxon>Chlamydomonadaceae</taxon>
        <taxon>Chlamydomonas</taxon>
    </lineage>
</organism>
<gene>
    <name evidence="1" type="ORF">CEUR00632_LOCUS5817</name>
</gene>
<dbReference type="AlphaFoldDB" id="A0A7R9V7N6"/>
<name>A0A7R9V7N6_9CHLO</name>
<dbReference type="EMBL" id="HBEC01012627">
    <property type="protein sequence ID" value="CAD8285779.1"/>
    <property type="molecule type" value="Transcribed_RNA"/>
</dbReference>
<accession>A0A7R9V7N6</accession>
<proteinExistence type="predicted"/>
<reference evidence="1" key="1">
    <citation type="submission" date="2021-01" db="EMBL/GenBank/DDBJ databases">
        <authorList>
            <person name="Corre E."/>
            <person name="Pelletier E."/>
            <person name="Niang G."/>
            <person name="Scheremetjew M."/>
            <person name="Finn R."/>
            <person name="Kale V."/>
            <person name="Holt S."/>
            <person name="Cochrane G."/>
            <person name="Meng A."/>
            <person name="Brown T."/>
            <person name="Cohen L."/>
        </authorList>
    </citation>
    <scope>NUCLEOTIDE SEQUENCE</scope>
    <source>
        <strain evidence="1">CCMP219</strain>
    </source>
</reference>
<evidence type="ECO:0000313" key="1">
    <source>
        <dbReference type="EMBL" id="CAD8285779.1"/>
    </source>
</evidence>
<sequence>MVGRRQQASDGGAADPLHDVDYIWENRRSYACFGWHRPMVTPRWSDRHGNEVPKSEGRPSTRAYREVLNAKELPEHVDQSVQDWTIWIDDKTDEAGWQYGGVRFWELIDLRLAMRSTPRRLDFIKRRRWVKGSDCSKIAVLSADRQIGEAKTFTPLALKKQKLERKHAVDKAVAEIWQLVDELDDSLQIKDLYTAMLDPIALRRIMKKHRKELRRQQADVLKGRPEIVLSALEVWPVAASLDDDDDDEPSRAPPSTLDRLFSAIRGRRESRKSHGSVPLDINHAHSVAVLAGPPGTASSTAPTRSAFAAAARQPVAASASAAAGVGLSGAASLGNTNAAGMGRLRSSAAGSVAAPAPIKRVSAPAPAMRVVDSAPLGAPDAPHSRPSGLKHMMHDIRGRIIDVGNALMRRPAGIPAEMVLSVVELECASMHALSIYGDLDSYVDGVPEQTRELAVEKFTGVPRTDMQRAVWRSQVLKPAHYLAVDRAAKKVIVCVRCVLLRPASLPNTSPATDLLMLNVCSFETLHVSPSMLSVCPLLLRMFCVCWQLLQILQASLNETQRPTMRSALHKPSCTQSVGASSNVVANRAPRKAHKAEPHLPQGSKHVRMHARTCCMQWNFCQRRRDHRPGGTSVGV</sequence>
<protein>
    <submittedName>
        <fullName evidence="1">Uncharacterized protein</fullName>
    </submittedName>
</protein>